<feature type="region of interest" description="Disordered" evidence="1">
    <location>
        <begin position="54"/>
        <end position="134"/>
    </location>
</feature>
<keyword evidence="3" id="KW-1185">Reference proteome</keyword>
<feature type="region of interest" description="Disordered" evidence="1">
    <location>
        <begin position="159"/>
        <end position="206"/>
    </location>
</feature>
<name>A0AB34HQ39_ESCRO</name>
<organism evidence="2 3">
    <name type="scientific">Eschrichtius robustus</name>
    <name type="common">California gray whale</name>
    <name type="synonym">Eschrichtius gibbosus</name>
    <dbReference type="NCBI Taxonomy" id="9764"/>
    <lineage>
        <taxon>Eukaryota</taxon>
        <taxon>Metazoa</taxon>
        <taxon>Chordata</taxon>
        <taxon>Craniata</taxon>
        <taxon>Vertebrata</taxon>
        <taxon>Euteleostomi</taxon>
        <taxon>Mammalia</taxon>
        <taxon>Eutheria</taxon>
        <taxon>Laurasiatheria</taxon>
        <taxon>Artiodactyla</taxon>
        <taxon>Whippomorpha</taxon>
        <taxon>Cetacea</taxon>
        <taxon>Mysticeti</taxon>
        <taxon>Eschrichtiidae</taxon>
        <taxon>Eschrichtius</taxon>
    </lineage>
</organism>
<reference evidence="2 3" key="1">
    <citation type="submission" date="2022-11" db="EMBL/GenBank/DDBJ databases">
        <title>Whole genome sequence of Eschrichtius robustus ER-17-0199.</title>
        <authorList>
            <person name="Bruniche-Olsen A."/>
            <person name="Black A.N."/>
            <person name="Fields C.J."/>
            <person name="Walden K."/>
            <person name="Dewoody J.A."/>
        </authorList>
    </citation>
    <scope>NUCLEOTIDE SEQUENCE [LARGE SCALE GENOMIC DNA]</scope>
    <source>
        <strain evidence="2">ER-17-0199</strain>
        <tissue evidence="2">Blubber</tissue>
    </source>
</reference>
<accession>A0AB34HQ39</accession>
<gene>
    <name evidence="2" type="ORF">J1605_000202</name>
</gene>
<sequence length="206" mass="21639">MAAVGCAQTPRRDCDLEAPSDAAAPWVEKWGSLTFVPNLAYVLQLLIEEAGAGGGGTRLTSQWRRARAEAAPSPAQARGAERGFAPTEFRGRRPRDRKAAKREEKGGRAVGPRGQSPGQSEVHRDRGGDRSGELQAPILVWPVAPLPEASQGAPCLRISHPAGVRGASSSSLEEKLPARRQNCSASSLVTPGAPSAAGSARTFQES</sequence>
<evidence type="ECO:0000256" key="1">
    <source>
        <dbReference type="SAM" id="MobiDB-lite"/>
    </source>
</evidence>
<evidence type="ECO:0000313" key="2">
    <source>
        <dbReference type="EMBL" id="KAJ8793207.1"/>
    </source>
</evidence>
<feature type="compositionally biased region" description="Basic and acidic residues" evidence="1">
    <location>
        <begin position="121"/>
        <end position="132"/>
    </location>
</feature>
<comment type="caution">
    <text evidence="2">The sequence shown here is derived from an EMBL/GenBank/DDBJ whole genome shotgun (WGS) entry which is preliminary data.</text>
</comment>
<proteinExistence type="predicted"/>
<dbReference type="EMBL" id="JAIQCJ010001016">
    <property type="protein sequence ID" value="KAJ8793207.1"/>
    <property type="molecule type" value="Genomic_DNA"/>
</dbReference>
<evidence type="ECO:0000313" key="3">
    <source>
        <dbReference type="Proteomes" id="UP001159641"/>
    </source>
</evidence>
<feature type="compositionally biased region" description="Low complexity" evidence="1">
    <location>
        <begin position="69"/>
        <end position="78"/>
    </location>
</feature>
<dbReference type="AlphaFoldDB" id="A0AB34HQ39"/>
<dbReference type="Proteomes" id="UP001159641">
    <property type="component" value="Unassembled WGS sequence"/>
</dbReference>
<protein>
    <submittedName>
        <fullName evidence="2">Uncharacterized protein</fullName>
    </submittedName>
</protein>